<name>A0ABR9AGB1_9BACT</name>
<evidence type="ECO:0000313" key="2">
    <source>
        <dbReference type="EMBL" id="MBD8487322.1"/>
    </source>
</evidence>
<sequence>MGNGKEIFPKDIFISLKELLGMEHLALHFSLLARKQKVNSILGGKHASKLRGRGLDFEEVRNYVNGDDIRNIDWKVTARTHQTHTRVFTEEKEKPALIVVDQSKSMFFGSQKYTKSVVAARLAAMVAFMVLKEGDRVGGVVFADQGIDIVFPKRDRKNILRFFEKIVNRNHELADSSPVQFEEALKETFKKTRNIVTHDFMVVVISDFLRYSPQLTKFIAQIAQHNDVLLAKVTDPMEWEIPDIKFVAGDRESQAAIDGEKKNIRDSLQNRFKSDFEKFKSEMKKHRVPLFSINTIEPVDIQLKEIFKEGRR</sequence>
<comment type="caution">
    <text evidence="2">The sequence shown here is derived from an EMBL/GenBank/DDBJ whole genome shotgun (WGS) entry which is preliminary data.</text>
</comment>
<dbReference type="InterPro" id="IPR002881">
    <property type="entry name" value="DUF58"/>
</dbReference>
<evidence type="ECO:0000313" key="3">
    <source>
        <dbReference type="Proteomes" id="UP000647133"/>
    </source>
</evidence>
<organism evidence="2 3">
    <name type="scientific">Echinicola arenosa</name>
    <dbReference type="NCBI Taxonomy" id="2774144"/>
    <lineage>
        <taxon>Bacteria</taxon>
        <taxon>Pseudomonadati</taxon>
        <taxon>Bacteroidota</taxon>
        <taxon>Cytophagia</taxon>
        <taxon>Cytophagales</taxon>
        <taxon>Cyclobacteriaceae</taxon>
        <taxon>Echinicola</taxon>
    </lineage>
</organism>
<dbReference type="SUPFAM" id="SSF53300">
    <property type="entry name" value="vWA-like"/>
    <property type="match status" value="1"/>
</dbReference>
<gene>
    <name evidence="2" type="ORF">IFO69_01040</name>
</gene>
<proteinExistence type="predicted"/>
<dbReference type="Pfam" id="PF01882">
    <property type="entry name" value="DUF58"/>
    <property type="match status" value="1"/>
</dbReference>
<protein>
    <submittedName>
        <fullName evidence="2">DUF58 domain-containing protein</fullName>
    </submittedName>
</protein>
<dbReference type="Gene3D" id="3.40.50.410">
    <property type="entry name" value="von Willebrand factor, type A domain"/>
    <property type="match status" value="1"/>
</dbReference>
<evidence type="ECO:0000259" key="1">
    <source>
        <dbReference type="Pfam" id="PF01882"/>
    </source>
</evidence>
<keyword evidence="3" id="KW-1185">Reference proteome</keyword>
<dbReference type="EMBL" id="JACYTQ010000001">
    <property type="protein sequence ID" value="MBD8487322.1"/>
    <property type="molecule type" value="Genomic_DNA"/>
</dbReference>
<dbReference type="RefSeq" id="WP_192007097.1">
    <property type="nucleotide sequence ID" value="NZ_JACYTQ010000001.1"/>
</dbReference>
<dbReference type="PANTHER" id="PTHR33608">
    <property type="entry name" value="BLL2464 PROTEIN"/>
    <property type="match status" value="1"/>
</dbReference>
<dbReference type="Proteomes" id="UP000647133">
    <property type="component" value="Unassembled WGS sequence"/>
</dbReference>
<reference evidence="2 3" key="1">
    <citation type="submission" date="2020-09" db="EMBL/GenBank/DDBJ databases">
        <title>Echinicola sp. CAU 1574 isolated from sand of Sido Beach.</title>
        <authorList>
            <person name="Kim W."/>
        </authorList>
    </citation>
    <scope>NUCLEOTIDE SEQUENCE [LARGE SCALE GENOMIC DNA]</scope>
    <source>
        <strain evidence="2 3">CAU 1574</strain>
    </source>
</reference>
<dbReference type="InterPro" id="IPR036465">
    <property type="entry name" value="vWFA_dom_sf"/>
</dbReference>
<accession>A0ABR9AGB1</accession>
<feature type="domain" description="DUF58" evidence="1">
    <location>
        <begin position="59"/>
        <end position="272"/>
    </location>
</feature>
<dbReference type="PANTHER" id="PTHR33608:SF12">
    <property type="entry name" value="DUF58 DOMAIN-CONTAINING PROTEIN"/>
    <property type="match status" value="1"/>
</dbReference>